<name>A0A350HBI7_UNCW3</name>
<dbReference type="NCBIfam" id="NF003810">
    <property type="entry name" value="PRK05399.1"/>
    <property type="match status" value="1"/>
</dbReference>
<dbReference type="PROSITE" id="PS00486">
    <property type="entry name" value="DNA_MISMATCH_REPAIR_2"/>
    <property type="match status" value="1"/>
</dbReference>
<dbReference type="SUPFAM" id="SSF53150">
    <property type="entry name" value="DNA repair protein MutS, domain II"/>
    <property type="match status" value="1"/>
</dbReference>
<dbReference type="Pfam" id="PF05192">
    <property type="entry name" value="MutS_III"/>
    <property type="match status" value="1"/>
</dbReference>
<dbReference type="GO" id="GO:0005524">
    <property type="term" value="F:ATP binding"/>
    <property type="evidence" value="ECO:0007669"/>
    <property type="project" value="UniProtKB-UniRule"/>
</dbReference>
<dbReference type="InterPro" id="IPR017261">
    <property type="entry name" value="DNA_mismatch_repair_MutS/MSH"/>
</dbReference>
<dbReference type="HAMAP" id="MF_00096">
    <property type="entry name" value="MutS"/>
    <property type="match status" value="1"/>
</dbReference>
<dbReference type="Proteomes" id="UP000264062">
    <property type="component" value="Unassembled WGS sequence"/>
</dbReference>
<dbReference type="AlphaFoldDB" id="A0A350HBI7"/>
<dbReference type="Pfam" id="PF01624">
    <property type="entry name" value="MutS_I"/>
    <property type="match status" value="1"/>
</dbReference>
<dbReference type="GO" id="GO:0030983">
    <property type="term" value="F:mismatched DNA binding"/>
    <property type="evidence" value="ECO:0007669"/>
    <property type="project" value="InterPro"/>
</dbReference>
<evidence type="ECO:0000256" key="10">
    <source>
        <dbReference type="RuleBase" id="RU003756"/>
    </source>
</evidence>
<dbReference type="InterPro" id="IPR045076">
    <property type="entry name" value="MutS"/>
</dbReference>
<dbReference type="InterPro" id="IPR000432">
    <property type="entry name" value="DNA_mismatch_repair_MutS_C"/>
</dbReference>
<dbReference type="GO" id="GO:0006298">
    <property type="term" value="P:mismatch repair"/>
    <property type="evidence" value="ECO:0007669"/>
    <property type="project" value="UniProtKB-UniRule"/>
</dbReference>
<dbReference type="GO" id="GO:0140664">
    <property type="term" value="F:ATP-dependent DNA damage sensor activity"/>
    <property type="evidence" value="ECO:0007669"/>
    <property type="project" value="InterPro"/>
</dbReference>
<gene>
    <name evidence="9" type="primary">mutS</name>
    <name evidence="12" type="ORF">DCW38_06970</name>
</gene>
<dbReference type="Gene3D" id="3.30.420.110">
    <property type="entry name" value="MutS, connector domain"/>
    <property type="match status" value="1"/>
</dbReference>
<dbReference type="InterPro" id="IPR036187">
    <property type="entry name" value="DNA_mismatch_repair_MutS_sf"/>
</dbReference>
<keyword evidence="3 9" id="KW-0547">Nucleotide-binding</keyword>
<dbReference type="SUPFAM" id="SSF52540">
    <property type="entry name" value="P-loop containing nucleoside triphosphate hydrolases"/>
    <property type="match status" value="1"/>
</dbReference>
<sequence>MGVKLTETTPLLEQYLEIKKNYSDSILLFRMGDFYETFFEDAKLISEILNITLTSREYASKDVPLAGFPIKSADQYIIRLVKTNRKVAVCEQLEEPNSSIKLVRRGVVEVITPGTIMREALLSERENNYIAALKAGEERAALAVSDISTGEMYSVEFDDIYSARDYLIKLSPSEILTEGKNRDLQSQNARDIDKSYFEAGEANRALTEHFKVKTVDDIGMTKDMRLSIEAAGALIGYLRENQNKNLQQIKSIKVKSMKERMFVDYQTMRNLEIFERMNGEKGNSFISIIDRTKTPMGARYLRNLMRGPFNDIIEINENLSLVQKFYENIQTSKSLIRTLGEIGDIERINTRIAARRAVPRDLILLSEAVKRLSILRTHLSFMGIEHLIMEPKNLEPASVLIDSALDKDKVLDNQKERFFRKGFDKAYDELLELSTNTSEMIYRMEEAEKKNTGISNLRIGYNSVMGYYIEITNSNKDKVPKEYIRKQTLKNAERYINDELKNYEHKILSAEERLNSMEKEMFSSIIERLFGYYSSVSELCGQIAYIDYLCLNAVNAFENDWVKPVIGEFDEIYIEDGRHPVVEFVDRVNSFTPNSLSMDRQTRVILLSGPNMSGKSTYLRQNALIIYMAHLGMFVPAKSARIPLTDRIFTRIGASDDISKGVSTFMAEMLESANIINNMTKKSFLVLDEIGRGTSTFDGLAIAWAILEYIHNSEISPKTLFATHYHELTELTVKLAKMKNYTTKVRKTADKIIFLRRVVEGATDESYGIEVAKMAGLPKEVTDNALTILKLLKESEMNIKDKIRDASQMQLFVKEENSDRSKEKIREVIDLIAGLDLKDTTPLEALLILEKLKNSLSEETKEKN</sequence>
<evidence type="ECO:0000256" key="1">
    <source>
        <dbReference type="ARBA" id="ARBA00006271"/>
    </source>
</evidence>
<dbReference type="InterPro" id="IPR007861">
    <property type="entry name" value="DNA_mismatch_repair_MutS_clamp"/>
</dbReference>
<dbReference type="SMART" id="SM00534">
    <property type="entry name" value="MUTSac"/>
    <property type="match status" value="1"/>
</dbReference>
<evidence type="ECO:0000259" key="11">
    <source>
        <dbReference type="PROSITE" id="PS00486"/>
    </source>
</evidence>
<evidence type="ECO:0000256" key="5">
    <source>
        <dbReference type="ARBA" id="ARBA00022840"/>
    </source>
</evidence>
<dbReference type="Pfam" id="PF05190">
    <property type="entry name" value="MutS_IV"/>
    <property type="match status" value="1"/>
</dbReference>
<dbReference type="CDD" id="cd03284">
    <property type="entry name" value="ABC_MutS1"/>
    <property type="match status" value="1"/>
</dbReference>
<evidence type="ECO:0000313" key="12">
    <source>
        <dbReference type="EMBL" id="HAV92903.1"/>
    </source>
</evidence>
<dbReference type="SUPFAM" id="SSF48334">
    <property type="entry name" value="DNA repair protein MutS, domain III"/>
    <property type="match status" value="1"/>
</dbReference>
<dbReference type="EMBL" id="DMZY01000204">
    <property type="protein sequence ID" value="HAV92903.1"/>
    <property type="molecule type" value="Genomic_DNA"/>
</dbReference>
<dbReference type="NCBIfam" id="TIGR01070">
    <property type="entry name" value="mutS1"/>
    <property type="match status" value="1"/>
</dbReference>
<comment type="function">
    <text evidence="8 9">This protein is involved in the repair of mismatches in DNA. It is possible that it carries out the mismatch recognition step. This protein has a weak ATPase activity.</text>
</comment>
<dbReference type="Gene3D" id="3.40.1170.10">
    <property type="entry name" value="DNA repair protein MutS, domain I"/>
    <property type="match status" value="1"/>
</dbReference>
<dbReference type="FunFam" id="3.40.50.300:FF:000870">
    <property type="entry name" value="MutS protein homolog 4"/>
    <property type="match status" value="1"/>
</dbReference>
<evidence type="ECO:0000256" key="2">
    <source>
        <dbReference type="ARBA" id="ARBA00021982"/>
    </source>
</evidence>
<dbReference type="InterPro" id="IPR005748">
    <property type="entry name" value="DNA_mismatch_repair_MutS"/>
</dbReference>
<protein>
    <recommendedName>
        <fullName evidence="2 9">DNA mismatch repair protein MutS</fullName>
    </recommendedName>
</protein>
<dbReference type="GO" id="GO:0005829">
    <property type="term" value="C:cytosol"/>
    <property type="evidence" value="ECO:0007669"/>
    <property type="project" value="TreeGrafter"/>
</dbReference>
<keyword evidence="5 9" id="KW-0067">ATP-binding</keyword>
<keyword evidence="6 9" id="KW-0238">DNA-binding</keyword>
<comment type="caution">
    <text evidence="12">The sequence shown here is derived from an EMBL/GenBank/DDBJ whole genome shotgun (WGS) entry which is preliminary data.</text>
</comment>
<dbReference type="InterPro" id="IPR007860">
    <property type="entry name" value="DNA_mmatch_repair_MutS_con_dom"/>
</dbReference>
<feature type="domain" description="DNA mismatch repair proteins mutS family" evidence="11">
    <location>
        <begin position="683"/>
        <end position="699"/>
    </location>
</feature>
<dbReference type="Gene3D" id="3.40.50.300">
    <property type="entry name" value="P-loop containing nucleotide triphosphate hydrolases"/>
    <property type="match status" value="1"/>
</dbReference>
<dbReference type="GO" id="GO:0003684">
    <property type="term" value="F:damaged DNA binding"/>
    <property type="evidence" value="ECO:0007669"/>
    <property type="project" value="UniProtKB-UniRule"/>
</dbReference>
<dbReference type="InterPro" id="IPR036678">
    <property type="entry name" value="MutS_con_dom_sf"/>
</dbReference>
<dbReference type="InterPro" id="IPR007696">
    <property type="entry name" value="DNA_mismatch_repair_MutS_core"/>
</dbReference>
<dbReference type="PIRSF" id="PIRSF037677">
    <property type="entry name" value="DNA_mis_repair_Msh6"/>
    <property type="match status" value="1"/>
</dbReference>
<keyword evidence="7 9" id="KW-0234">DNA repair</keyword>
<accession>A0A350HBI7</accession>
<dbReference type="InterPro" id="IPR016151">
    <property type="entry name" value="DNA_mismatch_repair_MutS_N"/>
</dbReference>
<proteinExistence type="inferred from homology"/>
<keyword evidence="4 9" id="KW-0227">DNA damage</keyword>
<evidence type="ECO:0000313" key="13">
    <source>
        <dbReference type="Proteomes" id="UP000264062"/>
    </source>
</evidence>
<evidence type="ECO:0000256" key="4">
    <source>
        <dbReference type="ARBA" id="ARBA00022763"/>
    </source>
</evidence>
<dbReference type="Pfam" id="PF05188">
    <property type="entry name" value="MutS_II"/>
    <property type="match status" value="1"/>
</dbReference>
<dbReference type="SUPFAM" id="SSF55271">
    <property type="entry name" value="DNA repair protein MutS, domain I"/>
    <property type="match status" value="1"/>
</dbReference>
<dbReference type="InterPro" id="IPR027417">
    <property type="entry name" value="P-loop_NTPase"/>
</dbReference>
<dbReference type="PANTHER" id="PTHR11361">
    <property type="entry name" value="DNA MISMATCH REPAIR PROTEIN MUTS FAMILY MEMBER"/>
    <property type="match status" value="1"/>
</dbReference>
<evidence type="ECO:0000256" key="9">
    <source>
        <dbReference type="HAMAP-Rule" id="MF_00096"/>
    </source>
</evidence>
<dbReference type="Pfam" id="PF00488">
    <property type="entry name" value="MutS_V"/>
    <property type="match status" value="1"/>
</dbReference>
<comment type="similarity">
    <text evidence="1 9 10">Belongs to the DNA mismatch repair MutS family.</text>
</comment>
<evidence type="ECO:0000256" key="6">
    <source>
        <dbReference type="ARBA" id="ARBA00023125"/>
    </source>
</evidence>
<evidence type="ECO:0000256" key="8">
    <source>
        <dbReference type="ARBA" id="ARBA00024647"/>
    </source>
</evidence>
<dbReference type="Gene3D" id="1.10.1420.10">
    <property type="match status" value="2"/>
</dbReference>
<reference evidence="12 13" key="1">
    <citation type="journal article" date="2018" name="Nat. Biotechnol.">
        <title>A standardized bacterial taxonomy based on genome phylogeny substantially revises the tree of life.</title>
        <authorList>
            <person name="Parks D.H."/>
            <person name="Chuvochina M."/>
            <person name="Waite D.W."/>
            <person name="Rinke C."/>
            <person name="Skarshewski A."/>
            <person name="Chaumeil P.A."/>
            <person name="Hugenholtz P."/>
        </authorList>
    </citation>
    <scope>NUCLEOTIDE SEQUENCE [LARGE SCALE GENOMIC DNA]</scope>
    <source>
        <strain evidence="12">UBA9956</strain>
    </source>
</reference>
<dbReference type="InterPro" id="IPR007695">
    <property type="entry name" value="DNA_mismatch_repair_MutS-lik_N"/>
</dbReference>
<evidence type="ECO:0000256" key="3">
    <source>
        <dbReference type="ARBA" id="ARBA00022741"/>
    </source>
</evidence>
<organism evidence="12 13">
    <name type="scientific">candidate division WOR-3 bacterium</name>
    <dbReference type="NCBI Taxonomy" id="2052148"/>
    <lineage>
        <taxon>Bacteria</taxon>
        <taxon>Bacteria division WOR-3</taxon>
    </lineage>
</organism>
<feature type="binding site" evidence="9">
    <location>
        <begin position="609"/>
        <end position="616"/>
    </location>
    <ligand>
        <name>ATP</name>
        <dbReference type="ChEBI" id="CHEBI:30616"/>
    </ligand>
</feature>
<evidence type="ECO:0000256" key="7">
    <source>
        <dbReference type="ARBA" id="ARBA00023204"/>
    </source>
</evidence>
<dbReference type="SMART" id="SM00533">
    <property type="entry name" value="MUTSd"/>
    <property type="match status" value="1"/>
</dbReference>
<dbReference type="PANTHER" id="PTHR11361:SF34">
    <property type="entry name" value="DNA MISMATCH REPAIR PROTEIN MSH1, MITOCHONDRIAL"/>
    <property type="match status" value="1"/>
</dbReference>